<keyword evidence="7" id="KW-1185">Reference proteome</keyword>
<feature type="signal peptide" evidence="3">
    <location>
        <begin position="1"/>
        <end position="19"/>
    </location>
</feature>
<reference evidence="6 7" key="1">
    <citation type="submission" date="2014-02" db="EMBL/GenBank/DDBJ databases">
        <title>Genome sequence of Paenibacillus darwinianus reveals adaptive mechanisms for survival in Antarctic soils.</title>
        <authorList>
            <person name="Dsouza M."/>
            <person name="Taylor M.W."/>
            <person name="Turner S.J."/>
            <person name="Aislabie J."/>
        </authorList>
    </citation>
    <scope>NUCLEOTIDE SEQUENCE [LARGE SCALE GENOMIC DNA]</scope>
    <source>
        <strain evidence="6 7">CE1</strain>
    </source>
</reference>
<evidence type="ECO:0000259" key="4">
    <source>
        <dbReference type="Pfam" id="PF01551"/>
    </source>
</evidence>
<dbReference type="InterPro" id="IPR057309">
    <property type="entry name" value="PcsB_CC"/>
</dbReference>
<organism evidence="6 7">
    <name type="scientific">Paenibacillus darwinianus</name>
    <dbReference type="NCBI Taxonomy" id="1380763"/>
    <lineage>
        <taxon>Bacteria</taxon>
        <taxon>Bacillati</taxon>
        <taxon>Bacillota</taxon>
        <taxon>Bacilli</taxon>
        <taxon>Bacillales</taxon>
        <taxon>Paenibacillaceae</taxon>
        <taxon>Paenibacillus</taxon>
    </lineage>
</organism>
<dbReference type="OrthoDB" id="9805799at2"/>
<dbReference type="Gene3D" id="2.70.70.10">
    <property type="entry name" value="Glucose Permease (Domain IIA)"/>
    <property type="match status" value="1"/>
</dbReference>
<feature type="coiled-coil region" evidence="2">
    <location>
        <begin position="29"/>
        <end position="112"/>
    </location>
</feature>
<dbReference type="InterPro" id="IPR016047">
    <property type="entry name" value="M23ase_b-sheet_dom"/>
</dbReference>
<sequence>MKKGLLFLAFILLASVVFRPVEGEAASGLNKIRSEISRLKQDMNNVENNLRKVDNAKQNVAQAKTATAESINLIIEQINSVNAEMETVTAQIAATESDLLNAAQALEDTQARIESRDELLQSRMRLMYTSGFVSYMDVLFNANSFSDFLGRFDSLQSILSQDKVILGQFKSDKLLIEEKKQQVEQQLAGIQQLYRKKENYYNTLKQKEQDKEVMILQYNNQMAELEERTEDLETISAEQKAQLLQLAKKEKEEMEKRRKKKNVVYYNTGGKLALPLKDEYRLTSGFGPRVNPFTGREGSMHTGLDMAAPLGTPIYAAEAGTVILAQSWSGYGNTVIIDHGNGMWTLYAHIRQGGIKVEKGQTVKRGEKIAEVGSTGNSTGNHVHFEVRLNDQAVSPSGYL</sequence>
<evidence type="ECO:0000256" key="3">
    <source>
        <dbReference type="SAM" id="SignalP"/>
    </source>
</evidence>
<dbReference type="RefSeq" id="WP_036582032.1">
    <property type="nucleotide sequence ID" value="NZ_KK082132.1"/>
</dbReference>
<feature type="chain" id="PRO_5040753242" evidence="3">
    <location>
        <begin position="20"/>
        <end position="400"/>
    </location>
</feature>
<comment type="caution">
    <text evidence="6">The sequence shown here is derived from an EMBL/GenBank/DDBJ whole genome shotgun (WGS) entry which is preliminary data.</text>
</comment>
<evidence type="ECO:0000259" key="5">
    <source>
        <dbReference type="Pfam" id="PF24568"/>
    </source>
</evidence>
<dbReference type="Gene3D" id="6.10.250.3150">
    <property type="match status" value="1"/>
</dbReference>
<feature type="coiled-coil region" evidence="2">
    <location>
        <begin position="176"/>
        <end position="264"/>
    </location>
</feature>
<name>A0A9W5S1I8_9BACL</name>
<dbReference type="InterPro" id="IPR011055">
    <property type="entry name" value="Dup_hybrid_motif"/>
</dbReference>
<feature type="domain" description="M23ase beta-sheet core" evidence="4">
    <location>
        <begin position="300"/>
        <end position="396"/>
    </location>
</feature>
<dbReference type="Pfam" id="PF01551">
    <property type="entry name" value="Peptidase_M23"/>
    <property type="match status" value="1"/>
</dbReference>
<dbReference type="Pfam" id="PF24568">
    <property type="entry name" value="CC_PcsB"/>
    <property type="match status" value="1"/>
</dbReference>
<proteinExistence type="predicted"/>
<keyword evidence="1 3" id="KW-0732">Signal</keyword>
<accession>A0A9W5S1I8</accession>
<dbReference type="AlphaFoldDB" id="A0A9W5S1I8"/>
<dbReference type="EMBL" id="JFHU01000111">
    <property type="protein sequence ID" value="EXX88991.1"/>
    <property type="molecule type" value="Genomic_DNA"/>
</dbReference>
<gene>
    <name evidence="6" type="ORF">BG53_00835</name>
</gene>
<evidence type="ECO:0000313" key="7">
    <source>
        <dbReference type="Proteomes" id="UP000053750"/>
    </source>
</evidence>
<dbReference type="PANTHER" id="PTHR21666">
    <property type="entry name" value="PEPTIDASE-RELATED"/>
    <property type="match status" value="1"/>
</dbReference>
<dbReference type="SUPFAM" id="SSF51261">
    <property type="entry name" value="Duplicated hybrid motif"/>
    <property type="match status" value="1"/>
</dbReference>
<dbReference type="CDD" id="cd12797">
    <property type="entry name" value="M23_peptidase"/>
    <property type="match status" value="1"/>
</dbReference>
<evidence type="ECO:0000313" key="6">
    <source>
        <dbReference type="EMBL" id="EXX88991.1"/>
    </source>
</evidence>
<dbReference type="PANTHER" id="PTHR21666:SF289">
    <property type="entry name" value="L-ALA--D-GLU ENDOPEPTIDASE"/>
    <property type="match status" value="1"/>
</dbReference>
<evidence type="ECO:0000256" key="1">
    <source>
        <dbReference type="ARBA" id="ARBA00022729"/>
    </source>
</evidence>
<protein>
    <submittedName>
        <fullName evidence="6">Membrane protein</fullName>
    </submittedName>
</protein>
<keyword evidence="2" id="KW-0175">Coiled coil</keyword>
<dbReference type="Proteomes" id="UP000053750">
    <property type="component" value="Unassembled WGS sequence"/>
</dbReference>
<feature type="domain" description="Peptidoglycan hydrolase PcsB coiled-coil" evidence="5">
    <location>
        <begin position="107"/>
        <end position="179"/>
    </location>
</feature>
<dbReference type="InterPro" id="IPR050570">
    <property type="entry name" value="Cell_wall_metabolism_enzyme"/>
</dbReference>
<evidence type="ECO:0000256" key="2">
    <source>
        <dbReference type="SAM" id="Coils"/>
    </source>
</evidence>
<dbReference type="GO" id="GO:0004222">
    <property type="term" value="F:metalloendopeptidase activity"/>
    <property type="evidence" value="ECO:0007669"/>
    <property type="project" value="TreeGrafter"/>
</dbReference>